<gene>
    <name evidence="4" type="primary">catB</name>
    <name evidence="4" type="ORF">OJF2_05990</name>
</gene>
<dbReference type="Gene3D" id="3.30.390.10">
    <property type="entry name" value="Enolase-like, N-terminal domain"/>
    <property type="match status" value="1"/>
</dbReference>
<dbReference type="SFLD" id="SFLDS00001">
    <property type="entry name" value="Enolase"/>
    <property type="match status" value="1"/>
</dbReference>
<reference evidence="4 5" key="1">
    <citation type="submission" date="2019-08" db="EMBL/GenBank/DDBJ databases">
        <title>Deep-cultivation of Planctomycetes and their phenomic and genomic characterization uncovers novel biology.</title>
        <authorList>
            <person name="Wiegand S."/>
            <person name="Jogler M."/>
            <person name="Boedeker C."/>
            <person name="Pinto D."/>
            <person name="Vollmers J."/>
            <person name="Rivas-Marin E."/>
            <person name="Kohn T."/>
            <person name="Peeters S.H."/>
            <person name="Heuer A."/>
            <person name="Rast P."/>
            <person name="Oberbeckmann S."/>
            <person name="Bunk B."/>
            <person name="Jeske O."/>
            <person name="Meyerdierks A."/>
            <person name="Storesund J.E."/>
            <person name="Kallscheuer N."/>
            <person name="Luecker S."/>
            <person name="Lage O.M."/>
            <person name="Pohl T."/>
            <person name="Merkel B.J."/>
            <person name="Hornburger P."/>
            <person name="Mueller R.-W."/>
            <person name="Bruemmer F."/>
            <person name="Labrenz M."/>
            <person name="Spormann A.M."/>
            <person name="Op den Camp H."/>
            <person name="Overmann J."/>
            <person name="Amann R."/>
            <person name="Jetten M.S.M."/>
            <person name="Mascher T."/>
            <person name="Medema M.H."/>
            <person name="Devos D.P."/>
            <person name="Kaster A.-K."/>
            <person name="Ovreas L."/>
            <person name="Rohde M."/>
            <person name="Galperin M.Y."/>
            <person name="Jogler C."/>
        </authorList>
    </citation>
    <scope>NUCLEOTIDE SEQUENCE [LARGE SCALE GENOMIC DNA]</scope>
    <source>
        <strain evidence="4 5">OJF2</strain>
    </source>
</reference>
<dbReference type="PANTHER" id="PTHR48080">
    <property type="entry name" value="D-GALACTONATE DEHYDRATASE-RELATED"/>
    <property type="match status" value="1"/>
</dbReference>
<dbReference type="GO" id="GO:0046872">
    <property type="term" value="F:metal ion binding"/>
    <property type="evidence" value="ECO:0007669"/>
    <property type="project" value="UniProtKB-KW"/>
</dbReference>
<dbReference type="Pfam" id="PF13378">
    <property type="entry name" value="MR_MLE_C"/>
    <property type="match status" value="1"/>
</dbReference>
<feature type="domain" description="Mandelate racemase/muconate lactonizing enzyme C-terminal" evidence="3">
    <location>
        <begin position="192"/>
        <end position="287"/>
    </location>
</feature>
<dbReference type="RefSeq" id="WP_168221577.1">
    <property type="nucleotide sequence ID" value="NZ_CP042997.1"/>
</dbReference>
<dbReference type="Proteomes" id="UP000324233">
    <property type="component" value="Chromosome"/>
</dbReference>
<dbReference type="PROSITE" id="PS00909">
    <property type="entry name" value="MR_MLE_2"/>
    <property type="match status" value="1"/>
</dbReference>
<evidence type="ECO:0000256" key="1">
    <source>
        <dbReference type="ARBA" id="ARBA00008031"/>
    </source>
</evidence>
<protein>
    <submittedName>
        <fullName evidence="4">Muconate cycloisomerase 1</fullName>
        <ecNumber evidence="4">5.5.1.1</ecNumber>
    </submittedName>
</protein>
<keyword evidence="5" id="KW-1185">Reference proteome</keyword>
<evidence type="ECO:0000256" key="2">
    <source>
        <dbReference type="ARBA" id="ARBA00022723"/>
    </source>
</evidence>
<dbReference type="NCBIfam" id="TIGR01409">
    <property type="entry name" value="TAT_signal_seq"/>
    <property type="match status" value="1"/>
</dbReference>
<dbReference type="InterPro" id="IPR018110">
    <property type="entry name" value="Mandel_Rmase/mucon_lact_enz_CS"/>
</dbReference>
<dbReference type="Gene3D" id="3.20.20.120">
    <property type="entry name" value="Enolase-like C-terminal domain"/>
    <property type="match status" value="1"/>
</dbReference>
<dbReference type="GO" id="GO:0018849">
    <property type="term" value="F:muconate cycloisomerase activity"/>
    <property type="evidence" value="ECO:0007669"/>
    <property type="project" value="UniProtKB-EC"/>
</dbReference>
<dbReference type="InterPro" id="IPR019546">
    <property type="entry name" value="TAT_signal_bac_arc"/>
</dbReference>
<dbReference type="AlphaFoldDB" id="A0A5B9VWP5"/>
<dbReference type="InterPro" id="IPR006311">
    <property type="entry name" value="TAT_signal"/>
</dbReference>
<organism evidence="4 5">
    <name type="scientific">Aquisphaera giovannonii</name>
    <dbReference type="NCBI Taxonomy" id="406548"/>
    <lineage>
        <taxon>Bacteria</taxon>
        <taxon>Pseudomonadati</taxon>
        <taxon>Planctomycetota</taxon>
        <taxon>Planctomycetia</taxon>
        <taxon>Isosphaerales</taxon>
        <taxon>Isosphaeraceae</taxon>
        <taxon>Aquisphaera</taxon>
    </lineage>
</organism>
<dbReference type="PANTHER" id="PTHR48080:SF3">
    <property type="entry name" value="ENOLASE SUPERFAMILY MEMBER DDB_G0284701"/>
    <property type="match status" value="1"/>
</dbReference>
<dbReference type="InterPro" id="IPR036849">
    <property type="entry name" value="Enolase-like_C_sf"/>
</dbReference>
<dbReference type="SMART" id="SM00922">
    <property type="entry name" value="MR_MLE"/>
    <property type="match status" value="1"/>
</dbReference>
<dbReference type="InterPro" id="IPR029065">
    <property type="entry name" value="Enolase_C-like"/>
</dbReference>
<dbReference type="GO" id="GO:0009063">
    <property type="term" value="P:amino acid catabolic process"/>
    <property type="evidence" value="ECO:0007669"/>
    <property type="project" value="InterPro"/>
</dbReference>
<dbReference type="Pfam" id="PF02746">
    <property type="entry name" value="MR_MLE_N"/>
    <property type="match status" value="1"/>
</dbReference>
<dbReference type="EMBL" id="CP042997">
    <property type="protein sequence ID" value="QEH32130.1"/>
    <property type="molecule type" value="Genomic_DNA"/>
</dbReference>
<proteinExistence type="inferred from homology"/>
<evidence type="ECO:0000313" key="5">
    <source>
        <dbReference type="Proteomes" id="UP000324233"/>
    </source>
</evidence>
<sequence>MTHSRRDFLGGALAAAGVGAATTSGVGTDSPGSGPKIARVDTFPIVYPTVGRFKFFEGPRGEPGGRPAVLVKVTDEAGAVGWGQSVPTPRWSYETIEGVDSTIRKHLAPILIGRDPADLGGIHAAMGRAIAPSFSTGQPICKAGIDLALHDLIGKRRGASAASGESWRRLAGGRGPGAGRVTLSWTLNPKSLDDVEGLVAKGKERGYRHFNVKVAPDPKVDLELCRIVRRLVPDGFLWADANGGYDEATALEIAPKLADLGVPVLEQPLPANRLGGYARLRRQKALPILMDEGIVSSVELVEFIRLGLLDGVAMKPARCGGLTEAKRQVEILREEGLMVLGSGLTDPDVSLAASLLLFDACSLETPAALNGPQFLEGSVLKDPFVVSEGTLRVPEGPGLGVEVDESKIGRLAVKLG</sequence>
<comment type="similarity">
    <text evidence="1">Belongs to the mandelate racemase/muconate lactonizing enzyme family.</text>
</comment>
<dbReference type="InterPro" id="IPR013341">
    <property type="entry name" value="Mandelate_racemase_N_dom"/>
</dbReference>
<keyword evidence="2" id="KW-0479">Metal-binding</keyword>
<evidence type="ECO:0000313" key="4">
    <source>
        <dbReference type="EMBL" id="QEH32130.1"/>
    </source>
</evidence>
<dbReference type="KEGG" id="agv:OJF2_05990"/>
<dbReference type="SFLD" id="SFLDG00180">
    <property type="entry name" value="muconate_cycloisomerase"/>
    <property type="match status" value="1"/>
</dbReference>
<dbReference type="EC" id="5.5.1.1" evidence="4"/>
<dbReference type="InterPro" id="IPR034593">
    <property type="entry name" value="DgoD-like"/>
</dbReference>
<dbReference type="SUPFAM" id="SSF51604">
    <property type="entry name" value="Enolase C-terminal domain-like"/>
    <property type="match status" value="1"/>
</dbReference>
<dbReference type="PROSITE" id="PS51318">
    <property type="entry name" value="TAT"/>
    <property type="match status" value="1"/>
</dbReference>
<name>A0A5B9VWP5_9BACT</name>
<dbReference type="InterPro" id="IPR029017">
    <property type="entry name" value="Enolase-like_N"/>
</dbReference>
<keyword evidence="4" id="KW-0413">Isomerase</keyword>
<evidence type="ECO:0000259" key="3">
    <source>
        <dbReference type="SMART" id="SM00922"/>
    </source>
</evidence>
<accession>A0A5B9VWP5</accession>
<dbReference type="SUPFAM" id="SSF54826">
    <property type="entry name" value="Enolase N-terminal domain-like"/>
    <property type="match status" value="1"/>
</dbReference>
<dbReference type="InterPro" id="IPR013342">
    <property type="entry name" value="Mandelate_racemase_C"/>
</dbReference>